<comment type="caution">
    <text evidence="3">The sequence shown here is derived from an EMBL/GenBank/DDBJ whole genome shotgun (WGS) entry which is preliminary data.</text>
</comment>
<accession>A0AA43RKJ2</accession>
<gene>
    <name evidence="3" type="ORF">Q3982_07395</name>
</gene>
<dbReference type="EMBL" id="JAUMVS010000186">
    <property type="protein sequence ID" value="MDO4842481.1"/>
    <property type="molecule type" value="Genomic_DNA"/>
</dbReference>
<evidence type="ECO:0000313" key="3">
    <source>
        <dbReference type="EMBL" id="MDO4842481.1"/>
    </source>
</evidence>
<protein>
    <submittedName>
        <fullName evidence="3">DUF6430 domain-containing protein</fullName>
    </submittedName>
</protein>
<keyword evidence="1" id="KW-0812">Transmembrane</keyword>
<evidence type="ECO:0000313" key="4">
    <source>
        <dbReference type="Proteomes" id="UP001168575"/>
    </source>
</evidence>
<organism evidence="3 4">
    <name type="scientific">Phoenicibacter congonensis</name>
    <dbReference type="NCBI Taxonomy" id="1944646"/>
    <lineage>
        <taxon>Bacteria</taxon>
        <taxon>Bacillati</taxon>
        <taxon>Actinomycetota</taxon>
        <taxon>Coriobacteriia</taxon>
        <taxon>Eggerthellales</taxon>
        <taxon>Eggerthellaceae</taxon>
        <taxon>Phoenicibacter</taxon>
    </lineage>
</organism>
<feature type="domain" description="Thoeris protein ThsA Macro" evidence="2">
    <location>
        <begin position="86"/>
        <end position="259"/>
    </location>
</feature>
<feature type="transmembrane region" description="Helical" evidence="1">
    <location>
        <begin position="47"/>
        <end position="69"/>
    </location>
</feature>
<reference evidence="3" key="1">
    <citation type="submission" date="2023-07" db="EMBL/GenBank/DDBJ databases">
        <title>Between Cages and Wild: Unraveling the Impact of Captivity on Animal Microbiomes and Antimicrobial Resistance.</title>
        <authorList>
            <person name="Schmartz G.P."/>
            <person name="Rehner J."/>
            <person name="Schuff M.J."/>
            <person name="Becker S.L."/>
            <person name="Kravczyk M."/>
            <person name="Gurevich A."/>
            <person name="Francke R."/>
            <person name="Mueller R."/>
            <person name="Keller V."/>
            <person name="Keller A."/>
        </authorList>
    </citation>
    <scope>NUCLEOTIDE SEQUENCE</scope>
    <source>
        <strain evidence="3">S12M_St_49</strain>
    </source>
</reference>
<evidence type="ECO:0000259" key="2">
    <source>
        <dbReference type="Pfam" id="PF20016"/>
    </source>
</evidence>
<dbReference type="Pfam" id="PF20016">
    <property type="entry name" value="ThsA_Macro"/>
    <property type="match status" value="1"/>
</dbReference>
<dbReference type="AlphaFoldDB" id="A0AA43RKJ2"/>
<evidence type="ECO:0000256" key="1">
    <source>
        <dbReference type="SAM" id="Phobius"/>
    </source>
</evidence>
<name>A0AA43RKJ2_9ACTN</name>
<keyword evidence="1" id="KW-1133">Transmembrane helix</keyword>
<sequence length="280" mass="31457">MGLSQSAKLSILNKDSISIATGIVAVTETALAVSGVSLHDVIPGQAWWAYLLIMLAVFTVLVMSIHFVLARLYRERIELEINGNQVEIVEGDLFAQDGKKVIPFNEYFDSVVNDIIISRSSLNGVFIDCYVDDLDELRGAIEDDYSSPLPVDVYKGRRRYDLGTIKRFGEDYLLLAFSHFDGYNQAHLTMAEYERCLMNMWQELCRVYAGRSISLPLLGSGITRFSDVQRKSEGELLKCMLCTLRSTGQSFSKPINIVLTSEAMSRVDLYEMKGVSRYGL</sequence>
<keyword evidence="1" id="KW-0472">Membrane</keyword>
<proteinExistence type="predicted"/>
<dbReference type="InterPro" id="IPR045535">
    <property type="entry name" value="ThsA_Macro"/>
</dbReference>
<dbReference type="Proteomes" id="UP001168575">
    <property type="component" value="Unassembled WGS sequence"/>
</dbReference>
<keyword evidence="4" id="KW-1185">Reference proteome</keyword>